<keyword evidence="2" id="KW-1185">Reference proteome</keyword>
<dbReference type="AlphaFoldDB" id="A0AA37HHZ0"/>
<dbReference type="Gene3D" id="3.40.1440.10">
    <property type="entry name" value="GIY-YIG endonuclease"/>
    <property type="match status" value="1"/>
</dbReference>
<evidence type="ECO:0000313" key="1">
    <source>
        <dbReference type="EMBL" id="GJD66122.1"/>
    </source>
</evidence>
<evidence type="ECO:0000313" key="2">
    <source>
        <dbReference type="Proteomes" id="UP001055286"/>
    </source>
</evidence>
<accession>A0AA37HHZ0</accession>
<dbReference type="InterPro" id="IPR035901">
    <property type="entry name" value="GIY-YIG_endonuc_sf"/>
</dbReference>
<reference evidence="1" key="2">
    <citation type="submission" date="2021-08" db="EMBL/GenBank/DDBJ databases">
        <authorList>
            <person name="Tani A."/>
            <person name="Ola A."/>
            <person name="Ogura Y."/>
            <person name="Katsura K."/>
            <person name="Hayashi T."/>
        </authorList>
    </citation>
    <scope>NUCLEOTIDE SEQUENCE</scope>
    <source>
        <strain evidence="1">JCM 32048</strain>
    </source>
</reference>
<dbReference type="Proteomes" id="UP001055286">
    <property type="component" value="Unassembled WGS sequence"/>
</dbReference>
<reference evidence="1" key="1">
    <citation type="journal article" date="2016" name="Front. Microbiol.">
        <title>Genome Sequence of the Piezophilic, Mesophilic Sulfate-Reducing Bacterium Desulfovibrio indicus J2T.</title>
        <authorList>
            <person name="Cao J."/>
            <person name="Maignien L."/>
            <person name="Shao Z."/>
            <person name="Alain K."/>
            <person name="Jebbar M."/>
        </authorList>
    </citation>
    <scope>NUCLEOTIDE SEQUENCE</scope>
    <source>
        <strain evidence="1">JCM 32048</strain>
    </source>
</reference>
<protein>
    <recommendedName>
        <fullName evidence="3">Endonuclease</fullName>
    </recommendedName>
</protein>
<organism evidence="1 2">
    <name type="scientific">Methylobacterium frigidaeris</name>
    <dbReference type="NCBI Taxonomy" id="2038277"/>
    <lineage>
        <taxon>Bacteria</taxon>
        <taxon>Pseudomonadati</taxon>
        <taxon>Pseudomonadota</taxon>
        <taxon>Alphaproteobacteria</taxon>
        <taxon>Hyphomicrobiales</taxon>
        <taxon>Methylobacteriaceae</taxon>
        <taxon>Methylobacterium</taxon>
    </lineage>
</organism>
<dbReference type="EMBL" id="BPQJ01000055">
    <property type="protein sequence ID" value="GJD66122.1"/>
    <property type="molecule type" value="Genomic_DNA"/>
</dbReference>
<name>A0AA37HHZ0_9HYPH</name>
<gene>
    <name evidence="1" type="ORF">MPEAHAMD_6318</name>
</gene>
<evidence type="ECO:0008006" key="3">
    <source>
        <dbReference type="Google" id="ProtNLM"/>
    </source>
</evidence>
<sequence>MTHLVWCEYCDLIADARHREHTLKKWRRAWNHALIEAMNPGWHDLSADLNS</sequence>
<comment type="caution">
    <text evidence="1">The sequence shown here is derived from an EMBL/GenBank/DDBJ whole genome shotgun (WGS) entry which is preliminary data.</text>
</comment>
<proteinExistence type="predicted"/>